<evidence type="ECO:0000256" key="1">
    <source>
        <dbReference type="ARBA" id="ARBA00022448"/>
    </source>
</evidence>
<dbReference type="GO" id="GO:0020037">
    <property type="term" value="F:heme binding"/>
    <property type="evidence" value="ECO:0007669"/>
    <property type="project" value="InterPro"/>
</dbReference>
<evidence type="ECO:0000259" key="7">
    <source>
        <dbReference type="PROSITE" id="PS51007"/>
    </source>
</evidence>
<dbReference type="Pfam" id="PF00034">
    <property type="entry name" value="Cytochrom_C"/>
    <property type="match status" value="1"/>
</dbReference>
<evidence type="ECO:0000256" key="6">
    <source>
        <dbReference type="PROSITE-ProRule" id="PRU00433"/>
    </source>
</evidence>
<reference evidence="8 9" key="1">
    <citation type="submission" date="2018-03" db="EMBL/GenBank/DDBJ databases">
        <title>Complete genome sequence of Thauera aromatica, a model organism for studying aromatic compound degradation under denitrifying conditions.</title>
        <authorList>
            <person name="Lo H.-Y."/>
            <person name="Goris T."/>
            <person name="Boll M."/>
            <person name="Mueller J.A."/>
        </authorList>
    </citation>
    <scope>NUCLEOTIDE SEQUENCE [LARGE SCALE GENOMIC DNA]</scope>
    <source>
        <strain evidence="8 9">K172</strain>
    </source>
</reference>
<sequence length="112" mass="11957">MESGRSSILHIVILVLLALGGSLPVQAGDAARGKEKSQVCAACHGADGNSPTPAFPRIAGQHEDYLLQALLDYKAGRRKNPIMSAQLENLSKEDLGDLAAWFAAQQGLYVKR</sequence>
<dbReference type="OrthoDB" id="5295860at2"/>
<keyword evidence="9" id="KW-1185">Reference proteome</keyword>
<gene>
    <name evidence="8" type="ORF">Tharo_2215</name>
</gene>
<protein>
    <submittedName>
        <fullName evidence="8">Cytochrome c553</fullName>
    </submittedName>
</protein>
<evidence type="ECO:0000313" key="9">
    <source>
        <dbReference type="Proteomes" id="UP000241885"/>
    </source>
</evidence>
<dbReference type="InterPro" id="IPR009056">
    <property type="entry name" value="Cyt_c-like_dom"/>
</dbReference>
<evidence type="ECO:0000256" key="4">
    <source>
        <dbReference type="ARBA" id="ARBA00022982"/>
    </source>
</evidence>
<dbReference type="Proteomes" id="UP000241885">
    <property type="component" value="Chromosome"/>
</dbReference>
<dbReference type="GO" id="GO:0046872">
    <property type="term" value="F:metal ion binding"/>
    <property type="evidence" value="ECO:0007669"/>
    <property type="project" value="UniProtKB-KW"/>
</dbReference>
<dbReference type="AlphaFoldDB" id="A0A2R4BPJ5"/>
<keyword evidence="3 6" id="KW-0479">Metal-binding</keyword>
<dbReference type="PANTHER" id="PTHR33751:SF9">
    <property type="entry name" value="CYTOCHROME C4"/>
    <property type="match status" value="1"/>
</dbReference>
<name>A0A2R4BPJ5_THAAR</name>
<accession>A0A2R4BPJ5</accession>
<dbReference type="GO" id="GO:0009055">
    <property type="term" value="F:electron transfer activity"/>
    <property type="evidence" value="ECO:0007669"/>
    <property type="project" value="InterPro"/>
</dbReference>
<dbReference type="PANTHER" id="PTHR33751">
    <property type="entry name" value="CBB3-TYPE CYTOCHROME C OXIDASE SUBUNIT FIXP"/>
    <property type="match status" value="1"/>
</dbReference>
<dbReference type="InterPro" id="IPR050597">
    <property type="entry name" value="Cytochrome_c_Oxidase_Subunit"/>
</dbReference>
<organism evidence="8 9">
    <name type="scientific">Thauera aromatica K172</name>
    <dbReference type="NCBI Taxonomy" id="44139"/>
    <lineage>
        <taxon>Bacteria</taxon>
        <taxon>Pseudomonadati</taxon>
        <taxon>Pseudomonadota</taxon>
        <taxon>Betaproteobacteria</taxon>
        <taxon>Rhodocyclales</taxon>
        <taxon>Zoogloeaceae</taxon>
        <taxon>Thauera</taxon>
    </lineage>
</organism>
<feature type="domain" description="Cytochrome c" evidence="7">
    <location>
        <begin position="28"/>
        <end position="106"/>
    </location>
</feature>
<dbReference type="EMBL" id="CP028339">
    <property type="protein sequence ID" value="AVR89113.1"/>
    <property type="molecule type" value="Genomic_DNA"/>
</dbReference>
<evidence type="ECO:0000256" key="3">
    <source>
        <dbReference type="ARBA" id="ARBA00022723"/>
    </source>
</evidence>
<proteinExistence type="predicted"/>
<evidence type="ECO:0000256" key="5">
    <source>
        <dbReference type="ARBA" id="ARBA00023004"/>
    </source>
</evidence>
<dbReference type="PROSITE" id="PS51007">
    <property type="entry name" value="CYTC"/>
    <property type="match status" value="1"/>
</dbReference>
<keyword evidence="5 6" id="KW-0408">Iron</keyword>
<dbReference type="SUPFAM" id="SSF46626">
    <property type="entry name" value="Cytochrome c"/>
    <property type="match status" value="1"/>
</dbReference>
<keyword evidence="2 6" id="KW-0349">Heme</keyword>
<keyword evidence="1" id="KW-0813">Transport</keyword>
<dbReference type="Gene3D" id="1.10.760.10">
    <property type="entry name" value="Cytochrome c-like domain"/>
    <property type="match status" value="1"/>
</dbReference>
<evidence type="ECO:0000256" key="2">
    <source>
        <dbReference type="ARBA" id="ARBA00022617"/>
    </source>
</evidence>
<dbReference type="RefSeq" id="WP_107221269.1">
    <property type="nucleotide sequence ID" value="NZ_CP028339.1"/>
</dbReference>
<evidence type="ECO:0000313" key="8">
    <source>
        <dbReference type="EMBL" id="AVR89113.1"/>
    </source>
</evidence>
<dbReference type="InterPro" id="IPR036909">
    <property type="entry name" value="Cyt_c-like_dom_sf"/>
</dbReference>
<dbReference type="KEGG" id="tak:Tharo_2215"/>
<keyword evidence="4" id="KW-0249">Electron transport</keyword>